<dbReference type="Proteomes" id="UP001310022">
    <property type="component" value="Unassembled WGS sequence"/>
</dbReference>
<feature type="transmembrane region" description="Helical" evidence="2">
    <location>
        <begin position="15"/>
        <end position="34"/>
    </location>
</feature>
<dbReference type="SUPFAM" id="SSF56059">
    <property type="entry name" value="Glutathione synthetase ATP-binding domain-like"/>
    <property type="match status" value="1"/>
</dbReference>
<feature type="domain" description="ATP-grasp" evidence="3">
    <location>
        <begin position="60"/>
        <end position="303"/>
    </location>
</feature>
<dbReference type="InterPro" id="IPR013651">
    <property type="entry name" value="ATP-grasp_RimK-type"/>
</dbReference>
<accession>A0AAN5AN09</accession>
<dbReference type="EMBL" id="BQKE01000001">
    <property type="protein sequence ID" value="GJM62398.1"/>
    <property type="molecule type" value="Genomic_DNA"/>
</dbReference>
<keyword evidence="1" id="KW-0547">Nucleotide-binding</keyword>
<dbReference type="GO" id="GO:0046872">
    <property type="term" value="F:metal ion binding"/>
    <property type="evidence" value="ECO:0007669"/>
    <property type="project" value="InterPro"/>
</dbReference>
<dbReference type="InterPro" id="IPR011761">
    <property type="entry name" value="ATP-grasp"/>
</dbReference>
<keyword evidence="4" id="KW-0436">Ligase</keyword>
<keyword evidence="2" id="KW-1133">Transmembrane helix</keyword>
<gene>
    <name evidence="4" type="ORF">PEDI_29500</name>
</gene>
<keyword evidence="2" id="KW-0472">Membrane</keyword>
<dbReference type="Pfam" id="PF08443">
    <property type="entry name" value="RimK"/>
    <property type="match status" value="1"/>
</dbReference>
<evidence type="ECO:0000259" key="3">
    <source>
        <dbReference type="PROSITE" id="PS50975"/>
    </source>
</evidence>
<keyword evidence="2" id="KW-0812">Transmembrane</keyword>
<dbReference type="GO" id="GO:0016874">
    <property type="term" value="F:ligase activity"/>
    <property type="evidence" value="ECO:0007669"/>
    <property type="project" value="UniProtKB-KW"/>
</dbReference>
<dbReference type="AlphaFoldDB" id="A0AAN5AN09"/>
<organism evidence="4 5">
    <name type="scientific">Persicobacter diffluens</name>
    <dbReference type="NCBI Taxonomy" id="981"/>
    <lineage>
        <taxon>Bacteria</taxon>
        <taxon>Pseudomonadati</taxon>
        <taxon>Bacteroidota</taxon>
        <taxon>Cytophagia</taxon>
        <taxon>Cytophagales</taxon>
        <taxon>Persicobacteraceae</taxon>
        <taxon>Persicobacter</taxon>
    </lineage>
</organism>
<dbReference type="RefSeq" id="WP_338237674.1">
    <property type="nucleotide sequence ID" value="NZ_BQKE01000001.1"/>
</dbReference>
<dbReference type="PROSITE" id="PS50975">
    <property type="entry name" value="ATP_GRASP"/>
    <property type="match status" value="1"/>
</dbReference>
<dbReference type="InterPro" id="IPR013815">
    <property type="entry name" value="ATP_grasp_subdomain_1"/>
</dbReference>
<name>A0AAN5AN09_9BACT</name>
<evidence type="ECO:0000256" key="1">
    <source>
        <dbReference type="PROSITE-ProRule" id="PRU00409"/>
    </source>
</evidence>
<comment type="caution">
    <text evidence="4">The sequence shown here is derived from an EMBL/GenBank/DDBJ whole genome shotgun (WGS) entry which is preliminary data.</text>
</comment>
<evidence type="ECO:0000313" key="4">
    <source>
        <dbReference type="EMBL" id="GJM62398.1"/>
    </source>
</evidence>
<dbReference type="Gene3D" id="3.30.1490.20">
    <property type="entry name" value="ATP-grasp fold, A domain"/>
    <property type="match status" value="1"/>
</dbReference>
<proteinExistence type="predicted"/>
<reference evidence="4 5" key="1">
    <citation type="submission" date="2021-12" db="EMBL/GenBank/DDBJ databases">
        <title>Genome sequencing of bacteria with rrn-lacking chromosome and rrn-plasmid.</title>
        <authorList>
            <person name="Anda M."/>
            <person name="Iwasaki W."/>
        </authorList>
    </citation>
    <scope>NUCLEOTIDE SEQUENCE [LARGE SCALE GENOMIC DNA]</scope>
    <source>
        <strain evidence="4 5">NBRC 15940</strain>
    </source>
</reference>
<keyword evidence="1" id="KW-0067">ATP-binding</keyword>
<protein>
    <submittedName>
        <fullName evidence="4">D-alanine--D-alanine ligase</fullName>
    </submittedName>
</protein>
<evidence type="ECO:0000313" key="5">
    <source>
        <dbReference type="Proteomes" id="UP001310022"/>
    </source>
</evidence>
<sequence>MNLRSFFIKLTSWEYWPWQLVYLPIWFYALGIAIRARSPFFFSASNPGIENGGLLAESKSAILKKIPAEFTPKTLLIEKPEPQNILRGMEQLGLSFPIILKPDFGERGRGVEKINHEEELPSYCREVQIPVIIQEFIDYPLEVGVFYYRHPNRQFGTISSVVLKEMLSITGDGKSSVETLMTQNPRAFLQLERLKEAQHDLMTTVVPKGEKLLLESIGNHCRGTKFLNGNHLINKVLHARFDQIALQIEGFNYGRFDLRVPSLEDLYAGKNIKIMELNGAKAEPAHIYHPGYSLVQAYKDLFAHWKVMGDISIANHQNGVPYTTFRKGIASLIEYQQLSKM</sequence>
<keyword evidence="5" id="KW-1185">Reference proteome</keyword>
<dbReference type="GO" id="GO:0005524">
    <property type="term" value="F:ATP binding"/>
    <property type="evidence" value="ECO:0007669"/>
    <property type="project" value="UniProtKB-UniRule"/>
</dbReference>
<evidence type="ECO:0000256" key="2">
    <source>
        <dbReference type="SAM" id="Phobius"/>
    </source>
</evidence>